<evidence type="ECO:0000256" key="1">
    <source>
        <dbReference type="SAM" id="MobiDB-lite"/>
    </source>
</evidence>
<accession>A0A4D6EHG5</accession>
<protein>
    <submittedName>
        <fullName evidence="2">Uncharacterized protein</fullName>
    </submittedName>
</protein>
<evidence type="ECO:0000313" key="2">
    <source>
        <dbReference type="EMBL" id="QBZ80709.1"/>
    </source>
</evidence>
<feature type="compositionally biased region" description="Low complexity" evidence="1">
    <location>
        <begin position="431"/>
        <end position="444"/>
    </location>
</feature>
<proteinExistence type="predicted"/>
<name>A0A4D6EHG5_9VIRU</name>
<sequence>MMYHDDQRLLNVPERNSTEPFGRVDAAAASDFLERAWAVLRHDRDLIETGGIQDTADLCSALCGHLGCALPGCRVRCGPAAVQQAIRHIHMLADHAWLACDVEAARARALAAVRDAIARTHCQYREGATVALVRLMVYRALRPYVDVLHDLHGRLWGVYGPFWALVARRPRILDEYRPSQRFPTPRAVEAWLAAHNPDLLADGPSWMEVDEGHGAAGLARMRAVALAKVIGRGVVYPAPGDTPWAPVRRTLALTLAANPDSRLILGLKERMCVVDGGTSLCVRTVTLYAARRVCPLTADTPAKMVVARVTMAYDGPHEDGREIKANRVSPTVACLQRLGVGKYTLDAWMRAVARQSPDVLYTTALLDMDGAARLSGHNGRDMMLQTRPNMAMRRSVVLDGCTVAALVRDAYVVQAAAHNAAPRLFRATSPSSSSLLMAPSRPLAGSPSTAEHAHGDFSGVPVDERAAVDADTLLGGGDVPADRIRAAVRYATWRVCRAGGRNGCDCIRLAALLERAGLTMPRSLITRLTALWG</sequence>
<organism evidence="2 3">
    <name type="scientific">Pandoravirus celtis</name>
    <dbReference type="NCBI Taxonomy" id="2568002"/>
    <lineage>
        <taxon>Viruses</taxon>
        <taxon>Pandoravirus</taxon>
    </lineage>
</organism>
<evidence type="ECO:0000313" key="3">
    <source>
        <dbReference type="Proteomes" id="UP001237152"/>
    </source>
</evidence>
<reference evidence="2" key="1">
    <citation type="journal article" date="2019" name="Front. Microbiol.">
        <title>Pandoravirus Celtis Illustrates the Microevolution Processes at Work in the Giant Pandoraviridae Genomes.</title>
        <authorList>
            <person name="Legendre M."/>
            <person name="Alempic J.M."/>
            <person name="Philippe N."/>
            <person name="Lartigue A."/>
            <person name="Jeudy S."/>
            <person name="Poirot O."/>
            <person name="Ta N.T."/>
            <person name="Nin S."/>
            <person name="Coute Y."/>
            <person name="Abergel C."/>
            <person name="Claverie J.M."/>
        </authorList>
    </citation>
    <scope>NUCLEOTIDE SEQUENCE</scope>
</reference>
<dbReference type="Proteomes" id="UP001237152">
    <property type="component" value="Segment"/>
</dbReference>
<gene>
    <name evidence="2" type="ORF">pclt_cds_111</name>
</gene>
<dbReference type="EMBL" id="MK174290">
    <property type="protein sequence ID" value="QBZ80709.1"/>
    <property type="molecule type" value="Genomic_DNA"/>
</dbReference>
<feature type="region of interest" description="Disordered" evidence="1">
    <location>
        <begin position="431"/>
        <end position="458"/>
    </location>
</feature>